<evidence type="ECO:0000313" key="3">
    <source>
        <dbReference type="Proteomes" id="UP001432322"/>
    </source>
</evidence>
<accession>A0AAV5VTI6</accession>
<gene>
    <name evidence="2" type="ORF">PFISCL1PPCAC_14117</name>
</gene>
<proteinExistence type="predicted"/>
<sequence length="260" mass="30562">KISFFSLQEGHLFTPLIYAFLSTKTTRSYELEYEWLAQNGVAAPLTMTCDFERGIFSAFSSVYPTTTVTRCWFHWLKNIYCKIQVSDFEFGNSHWKMNHVNKQELKMSKLYANPATKKFFKAFMALSLIPLPDLIDYYDEWKDEFTNSLPYIHTANIDKFVDYVEDTYVDRILPGGNRRQLMYPAAVWSVHDRIIAGMQLGNSTVESYNSKMKIFFFYRFSPIMNIQEITPKSTSSKVAVDLLKHQMKYRARRRKRAEIS</sequence>
<dbReference type="Pfam" id="PF10551">
    <property type="entry name" value="MULE"/>
    <property type="match status" value="1"/>
</dbReference>
<evidence type="ECO:0000259" key="1">
    <source>
        <dbReference type="Pfam" id="PF10551"/>
    </source>
</evidence>
<dbReference type="AlphaFoldDB" id="A0AAV5VTI6"/>
<dbReference type="Proteomes" id="UP001432322">
    <property type="component" value="Unassembled WGS sequence"/>
</dbReference>
<feature type="domain" description="MULE transposase" evidence="1">
    <location>
        <begin position="12"/>
        <end position="78"/>
    </location>
</feature>
<protein>
    <recommendedName>
        <fullName evidence="1">MULE transposase domain-containing protein</fullName>
    </recommendedName>
</protein>
<feature type="non-terminal residue" evidence="2">
    <location>
        <position position="1"/>
    </location>
</feature>
<reference evidence="2" key="1">
    <citation type="submission" date="2023-10" db="EMBL/GenBank/DDBJ databases">
        <title>Genome assembly of Pristionchus species.</title>
        <authorList>
            <person name="Yoshida K."/>
            <person name="Sommer R.J."/>
        </authorList>
    </citation>
    <scope>NUCLEOTIDE SEQUENCE</scope>
    <source>
        <strain evidence="2">RS5133</strain>
    </source>
</reference>
<dbReference type="EMBL" id="BTSY01000004">
    <property type="protein sequence ID" value="GMT22820.1"/>
    <property type="molecule type" value="Genomic_DNA"/>
</dbReference>
<keyword evidence="3" id="KW-1185">Reference proteome</keyword>
<dbReference type="InterPro" id="IPR018289">
    <property type="entry name" value="MULE_transposase_dom"/>
</dbReference>
<comment type="caution">
    <text evidence="2">The sequence shown here is derived from an EMBL/GenBank/DDBJ whole genome shotgun (WGS) entry which is preliminary data.</text>
</comment>
<organism evidence="2 3">
    <name type="scientific">Pristionchus fissidentatus</name>
    <dbReference type="NCBI Taxonomy" id="1538716"/>
    <lineage>
        <taxon>Eukaryota</taxon>
        <taxon>Metazoa</taxon>
        <taxon>Ecdysozoa</taxon>
        <taxon>Nematoda</taxon>
        <taxon>Chromadorea</taxon>
        <taxon>Rhabditida</taxon>
        <taxon>Rhabditina</taxon>
        <taxon>Diplogasteromorpha</taxon>
        <taxon>Diplogasteroidea</taxon>
        <taxon>Neodiplogasteridae</taxon>
        <taxon>Pristionchus</taxon>
    </lineage>
</organism>
<evidence type="ECO:0000313" key="2">
    <source>
        <dbReference type="EMBL" id="GMT22820.1"/>
    </source>
</evidence>
<name>A0AAV5VTI6_9BILA</name>